<organism evidence="1 2">
    <name type="scientific">Butyrivibrio fibrisolvens</name>
    <dbReference type="NCBI Taxonomy" id="831"/>
    <lineage>
        <taxon>Bacteria</taxon>
        <taxon>Bacillati</taxon>
        <taxon>Bacillota</taxon>
        <taxon>Clostridia</taxon>
        <taxon>Lachnospirales</taxon>
        <taxon>Lachnospiraceae</taxon>
        <taxon>Butyrivibrio</taxon>
    </lineage>
</organism>
<sequence>MIILPWLHNVSYEGNMIFEANNIADEKYNFMLYNQLVNELSAESKSVVLIKYGSRLYTVDIFIQELVDIIFNDFSDRKLSIISHGPQAGVEAVLLSDHLKVDSIKLICRGLGVGEYYVECIEQIIKENKLSLPWDKKILRQQENAIKNIRTHLQCCNCSLIKSSSTFETYCHGFCGKNISQYFGSLVEYSTDQIMEMIGKADCNVSIVWPEYSIGPWKQHYDEWSNISNVEMQIIDNCYETLRKPGIKEKKSYSNILLFKNQFYWMEDIVGTKLCNLNIYNPEKKPYELEAGYSVVHIADGWDTILEDEMVLNYNKMARIARRLSKELNSPAITVNYFDDDVFILDITKDGKKAAYHVVKYDNSISKKIPIIIEALRLDDKDAKIFKHIMRNEKEAPKAIDKLSAICGVPFYVDMMIFKETKGPFIPDKAAVIEEIKRKKINYKNKSQKAELLKEFPGAVVKYYTIPSNSDNYTGIIRTVEPDENELDYGKVHCYQVADGQVPTLRKVHDYYIPIHEYTKQPKNTNVWITKVDFLKGAALHMTEPPFWGLYDTSDKDTINKILGSGIIPEENLSNSTYCFADEVSKVDMKLFPKEPNKELAESVIKENKCINYFAWAIKKIDDVIIRVSSYFEQSIGKFETFARFDFWNEDHVLIETKLVPTEYGDNFPFTDSDFTYIKERQEIVYGHCIYNLKEKTVSKNLKFPEKNTFIEKRVINGKNCLIVGTSRYIQIYDYDLNLLKAYSLFGKYFKWFYDDEDNMYVITSSMIHGTESRGMNAKDKVRMYKIELSKL</sequence>
<protein>
    <submittedName>
        <fullName evidence="1">Uncharacterized protein</fullName>
    </submittedName>
</protein>
<evidence type="ECO:0000313" key="1">
    <source>
        <dbReference type="EMBL" id="SER20064.1"/>
    </source>
</evidence>
<reference evidence="1 2" key="1">
    <citation type="submission" date="2016-10" db="EMBL/GenBank/DDBJ databases">
        <authorList>
            <person name="de Groot N.N."/>
        </authorList>
    </citation>
    <scope>NUCLEOTIDE SEQUENCE [LARGE SCALE GENOMIC DNA]</scope>
    <source>
        <strain evidence="1 2">AR40</strain>
    </source>
</reference>
<proteinExistence type="predicted"/>
<dbReference type="EMBL" id="FOGJ01000003">
    <property type="protein sequence ID" value="SER20064.1"/>
    <property type="molecule type" value="Genomic_DNA"/>
</dbReference>
<gene>
    <name evidence="1" type="ORF">SAMN04487884_1032</name>
</gene>
<evidence type="ECO:0000313" key="2">
    <source>
        <dbReference type="Proteomes" id="UP000182584"/>
    </source>
</evidence>
<accession>A0A1H9M8N6</accession>
<dbReference type="Proteomes" id="UP000182584">
    <property type="component" value="Unassembled WGS sequence"/>
</dbReference>
<name>A0A1H9M8N6_BUTFI</name>
<dbReference type="AlphaFoldDB" id="A0A1H9M8N6"/>